<keyword evidence="6" id="KW-0961">Cell wall biogenesis/degradation</keyword>
<comment type="similarity">
    <text evidence="1 9">Belongs to the peptidase S11 family.</text>
</comment>
<reference evidence="13 14" key="1">
    <citation type="submission" date="2020-08" db="EMBL/GenBank/DDBJ databases">
        <title>Genomic Encyclopedia of Type Strains, Phase III (KMG-III): the genomes of soil and plant-associated and newly described type strains.</title>
        <authorList>
            <person name="Whitman W."/>
        </authorList>
    </citation>
    <scope>NUCLEOTIDE SEQUENCE [LARGE SCALE GENOMIC DNA]</scope>
    <source>
        <strain evidence="13 14">CECT 5862</strain>
    </source>
</reference>
<dbReference type="InterPro" id="IPR012338">
    <property type="entry name" value="Beta-lactam/transpept-like"/>
</dbReference>
<dbReference type="Pfam" id="PF00768">
    <property type="entry name" value="Peptidase_S11"/>
    <property type="match status" value="1"/>
</dbReference>
<evidence type="ECO:0000313" key="14">
    <source>
        <dbReference type="Proteomes" id="UP000570361"/>
    </source>
</evidence>
<evidence type="ECO:0000256" key="3">
    <source>
        <dbReference type="ARBA" id="ARBA00022801"/>
    </source>
</evidence>
<dbReference type="AlphaFoldDB" id="A0A7W5B3D0"/>
<evidence type="ECO:0000256" key="8">
    <source>
        <dbReference type="PIRSR" id="PIRSR618044-2"/>
    </source>
</evidence>
<evidence type="ECO:0000256" key="5">
    <source>
        <dbReference type="ARBA" id="ARBA00022984"/>
    </source>
</evidence>
<dbReference type="Proteomes" id="UP000570361">
    <property type="component" value="Unassembled WGS sequence"/>
</dbReference>
<keyword evidence="10" id="KW-1133">Transmembrane helix</keyword>
<keyword evidence="13" id="KW-0645">Protease</keyword>
<keyword evidence="3" id="KW-0378">Hydrolase</keyword>
<keyword evidence="14" id="KW-1185">Reference proteome</keyword>
<dbReference type="PANTHER" id="PTHR21581:SF33">
    <property type="entry name" value="D-ALANYL-D-ALANINE CARBOXYPEPTIDASE DACB"/>
    <property type="match status" value="1"/>
</dbReference>
<keyword evidence="4" id="KW-0133">Cell shape</keyword>
<evidence type="ECO:0000256" key="10">
    <source>
        <dbReference type="SAM" id="Phobius"/>
    </source>
</evidence>
<evidence type="ECO:0000259" key="12">
    <source>
        <dbReference type="Pfam" id="PF00768"/>
    </source>
</evidence>
<dbReference type="PRINTS" id="PR00725">
    <property type="entry name" value="DADACBPTASE1"/>
</dbReference>
<evidence type="ECO:0000313" key="13">
    <source>
        <dbReference type="EMBL" id="MBB3113677.1"/>
    </source>
</evidence>
<dbReference type="GO" id="GO:0008360">
    <property type="term" value="P:regulation of cell shape"/>
    <property type="evidence" value="ECO:0007669"/>
    <property type="project" value="UniProtKB-KW"/>
</dbReference>
<feature type="active site" description="Proton acceptor" evidence="7">
    <location>
        <position position="65"/>
    </location>
</feature>
<feature type="active site" description="Acyl-ester intermediate" evidence="7">
    <location>
        <position position="62"/>
    </location>
</feature>
<evidence type="ECO:0000256" key="1">
    <source>
        <dbReference type="ARBA" id="ARBA00007164"/>
    </source>
</evidence>
<dbReference type="InterPro" id="IPR018044">
    <property type="entry name" value="Peptidase_S11"/>
</dbReference>
<keyword evidence="5" id="KW-0573">Peptidoglycan synthesis</keyword>
<evidence type="ECO:0000256" key="9">
    <source>
        <dbReference type="RuleBase" id="RU004016"/>
    </source>
</evidence>
<name>A0A7W5B3D0_9BACL</name>
<keyword evidence="10" id="KW-0472">Membrane</keyword>
<feature type="chain" id="PRO_5031316271" evidence="11">
    <location>
        <begin position="23"/>
        <end position="411"/>
    </location>
</feature>
<keyword evidence="13" id="KW-0121">Carboxypeptidase</keyword>
<dbReference type="InterPro" id="IPR001967">
    <property type="entry name" value="Peptidase_S11_N"/>
</dbReference>
<feature type="signal peptide" evidence="11">
    <location>
        <begin position="1"/>
        <end position="22"/>
    </location>
</feature>
<comment type="caution">
    <text evidence="13">The sequence shown here is derived from an EMBL/GenBank/DDBJ whole genome shotgun (WGS) entry which is preliminary data.</text>
</comment>
<feature type="binding site" evidence="8">
    <location>
        <position position="223"/>
    </location>
    <ligand>
        <name>substrate</name>
    </ligand>
</feature>
<protein>
    <submittedName>
        <fullName evidence="13">D-alanyl-D-alanine carboxypeptidase</fullName>
    </submittedName>
</protein>
<organism evidence="13 14">
    <name type="scientific">Paenibacillus phyllosphaerae</name>
    <dbReference type="NCBI Taxonomy" id="274593"/>
    <lineage>
        <taxon>Bacteria</taxon>
        <taxon>Bacillati</taxon>
        <taxon>Bacillota</taxon>
        <taxon>Bacilli</taxon>
        <taxon>Bacillales</taxon>
        <taxon>Paenibacillaceae</taxon>
        <taxon>Paenibacillus</taxon>
    </lineage>
</organism>
<evidence type="ECO:0000256" key="4">
    <source>
        <dbReference type="ARBA" id="ARBA00022960"/>
    </source>
</evidence>
<proteinExistence type="inferred from homology"/>
<evidence type="ECO:0000256" key="6">
    <source>
        <dbReference type="ARBA" id="ARBA00023316"/>
    </source>
</evidence>
<gene>
    <name evidence="13" type="ORF">FHS18_005790</name>
</gene>
<dbReference type="GO" id="GO:0009252">
    <property type="term" value="P:peptidoglycan biosynthetic process"/>
    <property type="evidence" value="ECO:0007669"/>
    <property type="project" value="UniProtKB-KW"/>
</dbReference>
<dbReference type="Gene3D" id="3.40.710.10">
    <property type="entry name" value="DD-peptidase/beta-lactamase superfamily"/>
    <property type="match status" value="1"/>
</dbReference>
<feature type="active site" evidence="7">
    <location>
        <position position="117"/>
    </location>
</feature>
<evidence type="ECO:0000256" key="11">
    <source>
        <dbReference type="SAM" id="SignalP"/>
    </source>
</evidence>
<dbReference type="EMBL" id="JACHXK010000020">
    <property type="protein sequence ID" value="MBB3113677.1"/>
    <property type="molecule type" value="Genomic_DNA"/>
</dbReference>
<evidence type="ECO:0000256" key="2">
    <source>
        <dbReference type="ARBA" id="ARBA00022729"/>
    </source>
</evidence>
<dbReference type="PANTHER" id="PTHR21581">
    <property type="entry name" value="D-ALANYL-D-ALANINE CARBOXYPEPTIDASE"/>
    <property type="match status" value="1"/>
</dbReference>
<accession>A0A7W5B3D0</accession>
<keyword evidence="10" id="KW-0812">Transmembrane</keyword>
<feature type="domain" description="Peptidase S11 D-alanyl-D-alanine carboxypeptidase A N-terminal" evidence="12">
    <location>
        <begin position="26"/>
        <end position="253"/>
    </location>
</feature>
<evidence type="ECO:0000256" key="7">
    <source>
        <dbReference type="PIRSR" id="PIRSR618044-1"/>
    </source>
</evidence>
<sequence length="411" mass="45348">MRSMLIPVLLISLFVCSSVSFAEEQMASAPPSLQAGAALLIDAKSGTILYEKNAEERMYPASITKIITGIMALESGRLDELVTVSKEARYEDGTRVYLAEGEQVPLENLVYALMLNSGNDAATAIAEHLAGSKAAFSEQMNLFVQEQVGVVNTHFMNPHGLPDPEHYTTASDMAKITQYALRNEKFREIVATQKMPWNGKEWQSQLENHNKLLTTYEGAIGVKNGFTQAAGFTLVSAANRDGFELIAVILKSDTNKNLYAEMTKLLDYGFEAFEPKQLFQAGQTYNLQQEDQEPLQFVADDEIWTAVPKQQEATVQIGPTGAITMTSADRTWMAGQLTYVQPESADAHEVSALSVSAAADERTGEEPSAWTVPIAGAWLLMLLMLAAVGAMKINRQKQKRSRRVSYDERMR</sequence>
<dbReference type="GO" id="GO:0006508">
    <property type="term" value="P:proteolysis"/>
    <property type="evidence" value="ECO:0007669"/>
    <property type="project" value="InterPro"/>
</dbReference>
<dbReference type="GO" id="GO:0071555">
    <property type="term" value="P:cell wall organization"/>
    <property type="evidence" value="ECO:0007669"/>
    <property type="project" value="UniProtKB-KW"/>
</dbReference>
<dbReference type="GO" id="GO:0009002">
    <property type="term" value="F:serine-type D-Ala-D-Ala carboxypeptidase activity"/>
    <property type="evidence" value="ECO:0007669"/>
    <property type="project" value="InterPro"/>
</dbReference>
<feature type="transmembrane region" description="Helical" evidence="10">
    <location>
        <begin position="370"/>
        <end position="393"/>
    </location>
</feature>
<keyword evidence="2 11" id="KW-0732">Signal</keyword>
<dbReference type="SUPFAM" id="SSF56601">
    <property type="entry name" value="beta-lactamase/transpeptidase-like"/>
    <property type="match status" value="1"/>
</dbReference>